<dbReference type="EMBL" id="REFZ01000016">
    <property type="protein sequence ID" value="RQG98314.1"/>
    <property type="molecule type" value="Genomic_DNA"/>
</dbReference>
<reference evidence="1 2" key="1">
    <citation type="submission" date="2018-10" db="EMBL/GenBank/DDBJ databases">
        <title>Natrarchaeobius chitinivorans gen. nov., sp. nov., and Natrarchaeobius haloalkaliphilus sp. nov., alkaliphilic, chitin-utilizing haloarchaea from hypersaline alkaline lakes.</title>
        <authorList>
            <person name="Sorokin D.Y."/>
            <person name="Elcheninov A.G."/>
            <person name="Kostrikina N.A."/>
            <person name="Bale N.J."/>
            <person name="Sinninghe Damste J.S."/>
            <person name="Khijniak T.V."/>
            <person name="Kublanov I.V."/>
            <person name="Toshchakov S.V."/>
        </authorList>
    </citation>
    <scope>NUCLEOTIDE SEQUENCE [LARGE SCALE GENOMIC DNA]</scope>
    <source>
        <strain evidence="1 2">AArcht7</strain>
    </source>
</reference>
<evidence type="ECO:0008006" key="3">
    <source>
        <dbReference type="Google" id="ProtNLM"/>
    </source>
</evidence>
<dbReference type="AlphaFoldDB" id="A0A3N6MC72"/>
<organism evidence="1 2">
    <name type="scientific">Natrarchaeobius chitinivorans</name>
    <dbReference type="NCBI Taxonomy" id="1679083"/>
    <lineage>
        <taxon>Archaea</taxon>
        <taxon>Methanobacteriati</taxon>
        <taxon>Methanobacteriota</taxon>
        <taxon>Stenosarchaea group</taxon>
        <taxon>Halobacteria</taxon>
        <taxon>Halobacteriales</taxon>
        <taxon>Natrialbaceae</taxon>
        <taxon>Natrarchaeobius</taxon>
    </lineage>
</organism>
<dbReference type="Pfam" id="PF14281">
    <property type="entry name" value="PDDEXK_4"/>
    <property type="match status" value="1"/>
</dbReference>
<sequence>MWFRIADRDRVPSPRHCQQPRRFEIRKNIPSLGNCDTLIFYLSPIHCVSVEKQLQELVQRLNHLPDSDEPPPTTLQILGRHQQEQDWQRLLFHFLSSEERHGLNYALLEHLLSSLSDRDDLDYTFSRLDLQDVQVETEVVTSNDSRPDAVLWLPGEWYICWELKLWASETHKQTKAYIDASSFPAIDLSKDEVPVDNRHYIYLAPENASPPEATEFVQVSWEWIASELQAFLAKSQGGYPARTTAQLDDFISTIQQELTMTEYQENQQEKAQLYFDYYDEIEDVQSAFENQWDAFADNWGLRLARELDGVEIVEIPDLPDNHIAIELDPDSDDRTRWIFRQGSSWAGIAKEQWRRRTDEGSVIYTKRDDDNYAHITLYHRLEKNRQKAIKDGVLELTLWHGTSSDTEFHKMVKERVRNKIAERDYELPPAVSLAGGSGSVFSATYNIPITEHDDFFDAYTAALGDAFVDLSVENPEIITIIDESFDESMTAYY</sequence>
<name>A0A3N6MC72_NATCH</name>
<proteinExistence type="predicted"/>
<dbReference type="Proteomes" id="UP000281431">
    <property type="component" value="Unassembled WGS sequence"/>
</dbReference>
<protein>
    <recommendedName>
        <fullName evidence="3">PD-(D/E)XK nuclease family protein</fullName>
    </recommendedName>
</protein>
<gene>
    <name evidence="1" type="ORF">EA472_18040</name>
</gene>
<evidence type="ECO:0000313" key="1">
    <source>
        <dbReference type="EMBL" id="RQG98314.1"/>
    </source>
</evidence>
<dbReference type="InterPro" id="IPR029470">
    <property type="entry name" value="PDDEXK_4"/>
</dbReference>
<accession>A0A3N6MC72</accession>
<keyword evidence="2" id="KW-1185">Reference proteome</keyword>
<evidence type="ECO:0000313" key="2">
    <source>
        <dbReference type="Proteomes" id="UP000281431"/>
    </source>
</evidence>
<comment type="caution">
    <text evidence="1">The sequence shown here is derived from an EMBL/GenBank/DDBJ whole genome shotgun (WGS) entry which is preliminary data.</text>
</comment>